<dbReference type="PROSITE" id="PS51186">
    <property type="entry name" value="GNAT"/>
    <property type="match status" value="1"/>
</dbReference>
<dbReference type="PANTHER" id="PTHR43877">
    <property type="entry name" value="AMINOALKYLPHOSPHONATE N-ACETYLTRANSFERASE-RELATED-RELATED"/>
    <property type="match status" value="1"/>
</dbReference>
<evidence type="ECO:0000256" key="1">
    <source>
        <dbReference type="ARBA" id="ARBA00022679"/>
    </source>
</evidence>
<dbReference type="RefSeq" id="WP_221025551.1">
    <property type="nucleotide sequence ID" value="NZ_JAIEZQ010000002.1"/>
</dbReference>
<protein>
    <submittedName>
        <fullName evidence="4">GNAT family N-acetyltransferase</fullName>
    </submittedName>
</protein>
<evidence type="ECO:0000259" key="3">
    <source>
        <dbReference type="PROSITE" id="PS51186"/>
    </source>
</evidence>
<organism evidence="4 5">
    <name type="scientific">Nocardioides jiangsuensis</name>
    <dbReference type="NCBI Taxonomy" id="2866161"/>
    <lineage>
        <taxon>Bacteria</taxon>
        <taxon>Bacillati</taxon>
        <taxon>Actinomycetota</taxon>
        <taxon>Actinomycetes</taxon>
        <taxon>Propionibacteriales</taxon>
        <taxon>Nocardioidaceae</taxon>
        <taxon>Nocardioides</taxon>
    </lineage>
</organism>
<dbReference type="Pfam" id="PF00583">
    <property type="entry name" value="Acetyltransf_1"/>
    <property type="match status" value="1"/>
</dbReference>
<dbReference type="InterPro" id="IPR000182">
    <property type="entry name" value="GNAT_dom"/>
</dbReference>
<accession>A0ABS7RMU0</accession>
<dbReference type="Proteomes" id="UP000754710">
    <property type="component" value="Unassembled WGS sequence"/>
</dbReference>
<reference evidence="4 5" key="1">
    <citation type="submission" date="2021-08" db="EMBL/GenBank/DDBJ databases">
        <title>Nocardioides bacterium WL0053 sp. nov., isolated from the sediment.</title>
        <authorList>
            <person name="Wang L."/>
            <person name="Zhang D."/>
            <person name="Zhang A."/>
        </authorList>
    </citation>
    <scope>NUCLEOTIDE SEQUENCE [LARGE SCALE GENOMIC DNA]</scope>
    <source>
        <strain evidence="4 5">WL0053</strain>
    </source>
</reference>
<evidence type="ECO:0000256" key="2">
    <source>
        <dbReference type="ARBA" id="ARBA00023315"/>
    </source>
</evidence>
<feature type="domain" description="N-acetyltransferase" evidence="3">
    <location>
        <begin position="8"/>
        <end position="176"/>
    </location>
</feature>
<keyword evidence="2" id="KW-0012">Acyltransferase</keyword>
<dbReference type="InterPro" id="IPR016181">
    <property type="entry name" value="Acyl_CoA_acyltransferase"/>
</dbReference>
<dbReference type="InterPro" id="IPR050832">
    <property type="entry name" value="Bact_Acetyltransf"/>
</dbReference>
<comment type="caution">
    <text evidence="4">The sequence shown here is derived from an EMBL/GenBank/DDBJ whole genome shotgun (WGS) entry which is preliminary data.</text>
</comment>
<dbReference type="EMBL" id="JAIEZQ010000002">
    <property type="protein sequence ID" value="MBY9075852.1"/>
    <property type="molecule type" value="Genomic_DNA"/>
</dbReference>
<gene>
    <name evidence="4" type="ORF">K1X13_13550</name>
</gene>
<dbReference type="CDD" id="cd04301">
    <property type="entry name" value="NAT_SF"/>
    <property type="match status" value="1"/>
</dbReference>
<sequence>MTSPTADVSVRVAWADDAEGIAAVQVRAWRTAYDGLLPADVLASLDPAEIAAAWHASLSTPKDARNRVLVALERNTIRGFALTSPASDPDTDPIDDGEVSDLTVDPAQTGQGHGSRLMQACADTLRADRFTRGLLWIAATDDALRRFATGAGWAPDGAHRELDLHGDGAVTVKQVRLHTDLSE</sequence>
<dbReference type="SUPFAM" id="SSF55729">
    <property type="entry name" value="Acyl-CoA N-acyltransferases (Nat)"/>
    <property type="match status" value="1"/>
</dbReference>
<evidence type="ECO:0000313" key="5">
    <source>
        <dbReference type="Proteomes" id="UP000754710"/>
    </source>
</evidence>
<keyword evidence="1" id="KW-0808">Transferase</keyword>
<proteinExistence type="predicted"/>
<name>A0ABS7RMU0_9ACTN</name>
<dbReference type="Gene3D" id="3.40.630.30">
    <property type="match status" value="1"/>
</dbReference>
<keyword evidence="5" id="KW-1185">Reference proteome</keyword>
<evidence type="ECO:0000313" key="4">
    <source>
        <dbReference type="EMBL" id="MBY9075852.1"/>
    </source>
</evidence>